<comment type="caution">
    <text evidence="1">The sequence shown here is derived from an EMBL/GenBank/DDBJ whole genome shotgun (WGS) entry which is preliminary data.</text>
</comment>
<accession>A0A9P6NIH1</accession>
<reference evidence="1" key="1">
    <citation type="submission" date="2013-11" db="EMBL/GenBank/DDBJ databases">
        <title>Genome sequence of the fusiform rust pathogen reveals effectors for host alternation and coevolution with pine.</title>
        <authorList>
            <consortium name="DOE Joint Genome Institute"/>
            <person name="Smith K."/>
            <person name="Pendleton A."/>
            <person name="Kubisiak T."/>
            <person name="Anderson C."/>
            <person name="Salamov A."/>
            <person name="Aerts A."/>
            <person name="Riley R."/>
            <person name="Clum A."/>
            <person name="Lindquist E."/>
            <person name="Ence D."/>
            <person name="Campbell M."/>
            <person name="Kronenberg Z."/>
            <person name="Feau N."/>
            <person name="Dhillon B."/>
            <person name="Hamelin R."/>
            <person name="Burleigh J."/>
            <person name="Smith J."/>
            <person name="Yandell M."/>
            <person name="Nelson C."/>
            <person name="Grigoriev I."/>
            <person name="Davis J."/>
        </authorList>
    </citation>
    <scope>NUCLEOTIDE SEQUENCE</scope>
    <source>
        <strain evidence="1">G11</strain>
    </source>
</reference>
<protein>
    <submittedName>
        <fullName evidence="1">Uncharacterized protein</fullName>
    </submittedName>
</protein>
<evidence type="ECO:0000313" key="2">
    <source>
        <dbReference type="Proteomes" id="UP000886653"/>
    </source>
</evidence>
<sequence length="179" mass="20187">MHEKDDAKNGVVVLRLGVDRLGESSGGPSPVDRHRQVGGTTRPYELWLYAIIGPTDTLKLRSRKPLSCSNPSRSRYDSTPEITRVTLENFDHQIYIVPAAGYPITSAPKRQTRFMNERDPQLPVPPSPREAFVFVRGDFSIPSRRSHANSLEMRKSYGLDQPVEEQAISTESNVEEAYF</sequence>
<keyword evidence="2" id="KW-1185">Reference proteome</keyword>
<evidence type="ECO:0000313" key="1">
    <source>
        <dbReference type="EMBL" id="KAG0147585.1"/>
    </source>
</evidence>
<organism evidence="1 2">
    <name type="scientific">Cronartium quercuum f. sp. fusiforme G11</name>
    <dbReference type="NCBI Taxonomy" id="708437"/>
    <lineage>
        <taxon>Eukaryota</taxon>
        <taxon>Fungi</taxon>
        <taxon>Dikarya</taxon>
        <taxon>Basidiomycota</taxon>
        <taxon>Pucciniomycotina</taxon>
        <taxon>Pucciniomycetes</taxon>
        <taxon>Pucciniales</taxon>
        <taxon>Coleosporiaceae</taxon>
        <taxon>Cronartium</taxon>
    </lineage>
</organism>
<dbReference type="Proteomes" id="UP000886653">
    <property type="component" value="Unassembled WGS sequence"/>
</dbReference>
<dbReference type="EMBL" id="MU167246">
    <property type="protein sequence ID" value="KAG0147585.1"/>
    <property type="molecule type" value="Genomic_DNA"/>
</dbReference>
<name>A0A9P6NIH1_9BASI</name>
<gene>
    <name evidence="1" type="ORF">CROQUDRAFT_91291</name>
</gene>
<dbReference type="AlphaFoldDB" id="A0A9P6NIH1"/>
<proteinExistence type="predicted"/>